<evidence type="ECO:0000313" key="1">
    <source>
        <dbReference type="EMBL" id="TLP35888.1"/>
    </source>
</evidence>
<dbReference type="OrthoDB" id="5365779at2"/>
<dbReference type="Proteomes" id="UP000308901">
    <property type="component" value="Unassembled WGS sequence"/>
</dbReference>
<keyword evidence="2" id="KW-1185">Reference proteome</keyword>
<dbReference type="AlphaFoldDB" id="A0A5R8XY44"/>
<name>A0A5R8XY44_9BACT</name>
<dbReference type="EMBL" id="VANU01000007">
    <property type="protein sequence ID" value="TLP35888.1"/>
    <property type="molecule type" value="Genomic_DNA"/>
</dbReference>
<organism evidence="1 2">
    <name type="scientific">Arcobacter arenosus</name>
    <dbReference type="NCBI Taxonomy" id="2576037"/>
    <lineage>
        <taxon>Bacteria</taxon>
        <taxon>Pseudomonadati</taxon>
        <taxon>Campylobacterota</taxon>
        <taxon>Epsilonproteobacteria</taxon>
        <taxon>Campylobacterales</taxon>
        <taxon>Arcobacteraceae</taxon>
        <taxon>Arcobacter</taxon>
    </lineage>
</organism>
<protein>
    <submittedName>
        <fullName evidence="1">Uncharacterized protein</fullName>
    </submittedName>
</protein>
<accession>A0A5R8XY44</accession>
<evidence type="ECO:0000313" key="2">
    <source>
        <dbReference type="Proteomes" id="UP000308901"/>
    </source>
</evidence>
<gene>
    <name evidence="1" type="ORF">FDK22_14655</name>
</gene>
<proteinExistence type="predicted"/>
<dbReference type="RefSeq" id="WP_138153734.1">
    <property type="nucleotide sequence ID" value="NZ_CBDDKQ010000004.1"/>
</dbReference>
<reference evidence="1 2" key="1">
    <citation type="submission" date="2019-05" db="EMBL/GenBank/DDBJ databases">
        <title>Arcobacter sp. nov., isolated from sea sediment.</title>
        <authorList>
            <person name="Kim W."/>
        </authorList>
    </citation>
    <scope>NUCLEOTIDE SEQUENCE [LARGE SCALE GENOMIC DNA]</scope>
    <source>
        <strain evidence="1 2">CAU 1517</strain>
    </source>
</reference>
<comment type="caution">
    <text evidence="1">The sequence shown here is derived from an EMBL/GenBank/DDBJ whole genome shotgun (WGS) entry which is preliminary data.</text>
</comment>
<sequence length="66" mass="7815">MTQEEIQEFKETIAKNIMPLVQNMTEEQIKNTIMNVEKNNPDLPKGFGNMLFEQIMILKFIRKSQQ</sequence>